<accession>A0AAE0W0J4</accession>
<comment type="caution">
    <text evidence="2">The sequence shown here is derived from an EMBL/GenBank/DDBJ whole genome shotgun (WGS) entry which is preliminary data.</text>
</comment>
<organism evidence="2 3">
    <name type="scientific">Potamilus streckersoni</name>
    <dbReference type="NCBI Taxonomy" id="2493646"/>
    <lineage>
        <taxon>Eukaryota</taxon>
        <taxon>Metazoa</taxon>
        <taxon>Spiralia</taxon>
        <taxon>Lophotrochozoa</taxon>
        <taxon>Mollusca</taxon>
        <taxon>Bivalvia</taxon>
        <taxon>Autobranchia</taxon>
        <taxon>Heteroconchia</taxon>
        <taxon>Palaeoheterodonta</taxon>
        <taxon>Unionida</taxon>
        <taxon>Unionoidea</taxon>
        <taxon>Unionidae</taxon>
        <taxon>Ambleminae</taxon>
        <taxon>Lampsilini</taxon>
        <taxon>Potamilus</taxon>
    </lineage>
</organism>
<proteinExistence type="predicted"/>
<name>A0AAE0W0J4_9BIVA</name>
<evidence type="ECO:0000313" key="2">
    <source>
        <dbReference type="EMBL" id="KAK3595860.1"/>
    </source>
</evidence>
<gene>
    <name evidence="2" type="ORF">CHS0354_014684</name>
</gene>
<feature type="region of interest" description="Disordered" evidence="1">
    <location>
        <begin position="1"/>
        <end position="35"/>
    </location>
</feature>
<keyword evidence="3" id="KW-1185">Reference proteome</keyword>
<feature type="compositionally biased region" description="Basic and acidic residues" evidence="1">
    <location>
        <begin position="11"/>
        <end position="21"/>
    </location>
</feature>
<evidence type="ECO:0000313" key="3">
    <source>
        <dbReference type="Proteomes" id="UP001195483"/>
    </source>
</evidence>
<dbReference type="AlphaFoldDB" id="A0AAE0W0J4"/>
<protein>
    <submittedName>
        <fullName evidence="2">Uncharacterized protein</fullName>
    </submittedName>
</protein>
<dbReference type="EMBL" id="JAEAOA010000900">
    <property type="protein sequence ID" value="KAK3595860.1"/>
    <property type="molecule type" value="Genomic_DNA"/>
</dbReference>
<reference evidence="2" key="3">
    <citation type="submission" date="2023-05" db="EMBL/GenBank/DDBJ databases">
        <authorList>
            <person name="Smith C.H."/>
        </authorList>
    </citation>
    <scope>NUCLEOTIDE SEQUENCE</scope>
    <source>
        <strain evidence="2">CHS0354</strain>
        <tissue evidence="2">Mantle</tissue>
    </source>
</reference>
<sequence>MERTSLYPNLNDDRKYDDQKNESLPLDLMPEDSSDDLKNEDVKVIIEAEIRDSELFYNVDESPPMGMTLSIGLQASSFPGTVFQFLYTIDIYEED</sequence>
<evidence type="ECO:0000256" key="1">
    <source>
        <dbReference type="SAM" id="MobiDB-lite"/>
    </source>
</evidence>
<reference evidence="2" key="2">
    <citation type="journal article" date="2021" name="Genome Biol. Evol.">
        <title>Developing a high-quality reference genome for a parasitic bivalve with doubly uniparental inheritance (Bivalvia: Unionida).</title>
        <authorList>
            <person name="Smith C.H."/>
        </authorList>
    </citation>
    <scope>NUCLEOTIDE SEQUENCE</scope>
    <source>
        <strain evidence="2">CHS0354</strain>
        <tissue evidence="2">Mantle</tissue>
    </source>
</reference>
<dbReference type="Proteomes" id="UP001195483">
    <property type="component" value="Unassembled WGS sequence"/>
</dbReference>
<reference evidence="2" key="1">
    <citation type="journal article" date="2021" name="Genome Biol. Evol.">
        <title>A High-Quality Reference Genome for a Parasitic Bivalve with Doubly Uniparental Inheritance (Bivalvia: Unionida).</title>
        <authorList>
            <person name="Smith C.H."/>
        </authorList>
    </citation>
    <scope>NUCLEOTIDE SEQUENCE</scope>
    <source>
        <strain evidence="2">CHS0354</strain>
    </source>
</reference>